<dbReference type="SUPFAM" id="SSF52540">
    <property type="entry name" value="P-loop containing nucleoside triphosphate hydrolases"/>
    <property type="match status" value="1"/>
</dbReference>
<name>A0AA37IPT9_9BURK</name>
<dbReference type="Pfam" id="PF00211">
    <property type="entry name" value="Guanylate_cyc"/>
    <property type="match status" value="1"/>
</dbReference>
<evidence type="ECO:0000256" key="3">
    <source>
        <dbReference type="SAM" id="MobiDB-lite"/>
    </source>
</evidence>
<comment type="caution">
    <text evidence="5">The sequence shown here is derived from an EMBL/GenBank/DDBJ whole genome shotgun (WGS) entry which is preliminary data.</text>
</comment>
<dbReference type="SUPFAM" id="SSF48452">
    <property type="entry name" value="TPR-like"/>
    <property type="match status" value="2"/>
</dbReference>
<dbReference type="InterPro" id="IPR001054">
    <property type="entry name" value="A/G_cyclase"/>
</dbReference>
<evidence type="ECO:0000313" key="5">
    <source>
        <dbReference type="EMBL" id="GJH30836.1"/>
    </source>
</evidence>
<dbReference type="SMART" id="SM00044">
    <property type="entry name" value="CYCc"/>
    <property type="match status" value="1"/>
</dbReference>
<protein>
    <submittedName>
        <fullName evidence="5">Adenylate/guanylate cyclase domain-containing protein</fullName>
    </submittedName>
</protein>
<evidence type="ECO:0000256" key="1">
    <source>
        <dbReference type="ARBA" id="ARBA00022741"/>
    </source>
</evidence>
<dbReference type="InterPro" id="IPR029787">
    <property type="entry name" value="Nucleotide_cyclase"/>
</dbReference>
<dbReference type="Gene3D" id="3.30.70.1230">
    <property type="entry name" value="Nucleotide cyclase"/>
    <property type="match status" value="1"/>
</dbReference>
<dbReference type="PANTHER" id="PTHR16305">
    <property type="entry name" value="TESTICULAR SOLUBLE ADENYLYL CYCLASE"/>
    <property type="match status" value="1"/>
</dbReference>
<dbReference type="InterPro" id="IPR027417">
    <property type="entry name" value="P-loop_NTPase"/>
</dbReference>
<reference evidence="5" key="1">
    <citation type="submission" date="2022-09" db="EMBL/GenBank/DDBJ databases">
        <title>Isolation and characterization of 3-chlorobenzoate degrading bacteria from soils in Shizuoka.</title>
        <authorList>
            <person name="Ifat A."/>
            <person name="Ogawa N."/>
            <person name="Kimbara K."/>
            <person name="Moriuchi R."/>
            <person name="Dohra H."/>
            <person name="Shintani M."/>
        </authorList>
    </citation>
    <scope>NUCLEOTIDE SEQUENCE</scope>
    <source>
        <strain evidence="5">19CS4-2</strain>
    </source>
</reference>
<dbReference type="GO" id="GO:0005524">
    <property type="term" value="F:ATP binding"/>
    <property type="evidence" value="ECO:0007669"/>
    <property type="project" value="UniProtKB-KW"/>
</dbReference>
<dbReference type="GO" id="GO:0009190">
    <property type="term" value="P:cyclic nucleotide biosynthetic process"/>
    <property type="evidence" value="ECO:0007669"/>
    <property type="project" value="InterPro"/>
</dbReference>
<dbReference type="Gene3D" id="1.25.40.10">
    <property type="entry name" value="Tetratricopeptide repeat domain"/>
    <property type="match status" value="2"/>
</dbReference>
<gene>
    <name evidence="5" type="ORF">CBA19CS42_39990</name>
</gene>
<dbReference type="GO" id="GO:0005737">
    <property type="term" value="C:cytoplasm"/>
    <property type="evidence" value="ECO:0007669"/>
    <property type="project" value="TreeGrafter"/>
</dbReference>
<sequence length="1342" mass="145764">MLGDLSEADLEALGLPLGDRKRLAKALAKLAGESAPGAPLEIQRANAVPSAAAAEAERRHVTVMFIDLIDSTSLAERFDPEDLRRVLGVFHEACVHAIETHEGHIAQYVGDGIVIYFGYPLAHEDDAVRAVFAGLAAVSALGPANDRLEAEHGVRLQMRIGIETGLVVAGEVGAGSSLDRQAAVGGPPIVAARLQSLAPPNAILVGPATERLIRGAFLLESMGSRVLKGIAAPVPVHRVLSAATGPGRFDIRANRGMTPLIGRSAELDTIRRCWKQSTAGRMRCVTLIGEPGIGKSRMLRAFTDSIGEDAPTTVSLQCSPYYFNSPFWPVLNWVQRAYGLDPKASDALNLERLYAGIGASGADAEEIVLVLATLLGIPTGERYATIDASSPSFKRRTSRALVALIESMADRKPVLLVIEDAHWIDPSSLELVRIVVAEMLSARLMVVLTARPEFRPEWTYPSLVRIGLDRLSHADCAAMIQRLTEGKPVPTVVLDEIVGKTDGVPLFVEELTKTVIQGGQLHDAGNRYELKGTRGSLAIPDTLKGALLSQLDRLEPGVKETAQIAATIGREFDAGLLALITSRPENELQRQLDSLVAVEIIVPATGAPEHSGAYLFRHALIQESAYQSLLIARRRECHGRIAVALEQRYPATVDRQPELIAENFAWSGQPDRAIAYWQRAGERALARAAYEEAIFHAQRGLEMADGRSTDGRNRVALTLPLLFIRGGAEHRLKRRDAIETFRRAAQIARAENLPSHVVSATLGFVAAEMFLGGDGNASIELLRAAVAFVGPDETVERCRLLSKLVLVLRMTGQSERSEEFAPEAVALARRLGDHTSLSDALAHQATRINGRTGEESLPRGQNETAKGSAEHREPIAATQRAADPNTSNVGRMRGLCERNVSIGDLLREHGDLNGSLLAFRRAQSVARHLIDEDASSAESLRQIIAIKWRIGDVRNMLGDPARALTAYRSAAAILRRVVGTVSSDDEWARDLGVLLRKIGDMEYAEGEMETALASYRESSLMAERLAESDPSNSTWQRDLSSIHERVGALLAHLGDLSDALTHWRESQLHLTRAAELDPLNREWQWVQATTQGKIGDLLAETGDQAGALAAYRDTLTVAKSLAEADSSNAMWQLNLSLAYRKVGDALRGRGEHSAALSAYRDSQSVAKRQLEIDPSDVGCSKNLGSIAWRIGDLSREQNDLAGSLVAYREALASFDRLAKADPPNAAFNRDLSALHGYIGDVLHDCGKVQEAIDSYVASLDAIRCLAGSDLSNTEWQRELLFGLGRLADLYERQGDRSRALDLAKQALSTLDRLASLDRTNLTSQRALAHHRLRVVRLGGRVR</sequence>
<dbReference type="InterPro" id="IPR019734">
    <property type="entry name" value="TPR_rpt"/>
</dbReference>
<organism evidence="5 6">
    <name type="scientific">Caballeronia novacaledonica</name>
    <dbReference type="NCBI Taxonomy" id="1544861"/>
    <lineage>
        <taxon>Bacteria</taxon>
        <taxon>Pseudomonadati</taxon>
        <taxon>Pseudomonadota</taxon>
        <taxon>Betaproteobacteria</taxon>
        <taxon>Burkholderiales</taxon>
        <taxon>Burkholderiaceae</taxon>
        <taxon>Caballeronia</taxon>
    </lineage>
</organism>
<proteinExistence type="predicted"/>
<feature type="region of interest" description="Disordered" evidence="3">
    <location>
        <begin position="844"/>
        <end position="890"/>
    </location>
</feature>
<dbReference type="GO" id="GO:0004016">
    <property type="term" value="F:adenylate cyclase activity"/>
    <property type="evidence" value="ECO:0007669"/>
    <property type="project" value="UniProtKB-ARBA"/>
</dbReference>
<dbReference type="SUPFAM" id="SSF55073">
    <property type="entry name" value="Nucleotide cyclase"/>
    <property type="match status" value="1"/>
</dbReference>
<dbReference type="PANTHER" id="PTHR16305:SF28">
    <property type="entry name" value="GUANYLATE CYCLASE DOMAIN-CONTAINING PROTEIN"/>
    <property type="match status" value="1"/>
</dbReference>
<feature type="domain" description="Guanylate cyclase" evidence="4">
    <location>
        <begin position="62"/>
        <end position="195"/>
    </location>
</feature>
<evidence type="ECO:0000313" key="6">
    <source>
        <dbReference type="Proteomes" id="UP001055111"/>
    </source>
</evidence>
<keyword evidence="2" id="KW-0067">ATP-binding</keyword>
<dbReference type="InterPro" id="IPR041664">
    <property type="entry name" value="AAA_16"/>
</dbReference>
<dbReference type="Proteomes" id="UP001055111">
    <property type="component" value="Unassembled WGS sequence"/>
</dbReference>
<evidence type="ECO:0000256" key="2">
    <source>
        <dbReference type="ARBA" id="ARBA00022840"/>
    </source>
</evidence>
<dbReference type="InterPro" id="IPR011990">
    <property type="entry name" value="TPR-like_helical_dom_sf"/>
</dbReference>
<dbReference type="CDD" id="cd07302">
    <property type="entry name" value="CHD"/>
    <property type="match status" value="1"/>
</dbReference>
<accession>A0AA37IPT9</accession>
<dbReference type="PROSITE" id="PS50125">
    <property type="entry name" value="GUANYLATE_CYCLASE_2"/>
    <property type="match status" value="1"/>
</dbReference>
<dbReference type="Pfam" id="PF13191">
    <property type="entry name" value="AAA_16"/>
    <property type="match status" value="1"/>
</dbReference>
<dbReference type="EMBL" id="BPUS01000048">
    <property type="protein sequence ID" value="GJH30836.1"/>
    <property type="molecule type" value="Genomic_DNA"/>
</dbReference>
<dbReference type="SMART" id="SM00028">
    <property type="entry name" value="TPR"/>
    <property type="match status" value="8"/>
</dbReference>
<evidence type="ECO:0000259" key="4">
    <source>
        <dbReference type="PROSITE" id="PS50125"/>
    </source>
</evidence>
<dbReference type="Gene3D" id="3.40.50.300">
    <property type="entry name" value="P-loop containing nucleotide triphosphate hydrolases"/>
    <property type="match status" value="1"/>
</dbReference>
<keyword evidence="1" id="KW-0547">Nucleotide-binding</keyword>
<dbReference type="GO" id="GO:0035556">
    <property type="term" value="P:intracellular signal transduction"/>
    <property type="evidence" value="ECO:0007669"/>
    <property type="project" value="InterPro"/>
</dbReference>